<feature type="region of interest" description="Disordered" evidence="1">
    <location>
        <begin position="56"/>
        <end position="99"/>
    </location>
</feature>
<dbReference type="Proteomes" id="UP000000559">
    <property type="component" value="Chromosome 2"/>
</dbReference>
<dbReference type="PROSITE" id="PS50934">
    <property type="entry name" value="SWIRM"/>
    <property type="match status" value="1"/>
</dbReference>
<dbReference type="GO" id="GO:0003682">
    <property type="term" value="F:chromatin binding"/>
    <property type="evidence" value="ECO:0000318"/>
    <property type="project" value="GO_Central"/>
</dbReference>
<dbReference type="InterPro" id="IPR036388">
    <property type="entry name" value="WH-like_DNA-bd_sf"/>
</dbReference>
<dbReference type="SUPFAM" id="SSF46689">
    <property type="entry name" value="Homeodomain-like"/>
    <property type="match status" value="1"/>
</dbReference>
<dbReference type="GO" id="GO:0006338">
    <property type="term" value="P:chromatin remodeling"/>
    <property type="evidence" value="ECO:0000318"/>
    <property type="project" value="GO_Central"/>
</dbReference>
<dbReference type="GO" id="GO:0005634">
    <property type="term" value="C:nucleus"/>
    <property type="evidence" value="ECO:0000318"/>
    <property type="project" value="GO_Central"/>
</dbReference>
<reference evidence="4 5" key="2">
    <citation type="journal article" date="2007" name="Genome Biol.">
        <title>Assembly of the Candida albicans genome into sixteen supercontigs aligned on the eight chromosomes.</title>
        <authorList>
            <person name="van het Hoog M."/>
            <person name="Rast T.J."/>
            <person name="Martchenko M."/>
            <person name="Grindle S."/>
            <person name="Dignard D."/>
            <person name="Hogues H."/>
            <person name="Cuomo C."/>
            <person name="Berriman M."/>
            <person name="Scherer S."/>
            <person name="Magee B.B."/>
            <person name="Whiteway M."/>
            <person name="Chibana H."/>
            <person name="Nantel A."/>
            <person name="Magee P.T."/>
        </authorList>
    </citation>
    <scope>GENOME REANNOTATION</scope>
    <source>
        <strain evidence="5">SC5314 / ATCC MYA-2876</strain>
    </source>
</reference>
<evidence type="ECO:0000259" key="2">
    <source>
        <dbReference type="PROSITE" id="PS50934"/>
    </source>
</evidence>
<feature type="compositionally biased region" description="Low complexity" evidence="1">
    <location>
        <begin position="10"/>
        <end position="26"/>
    </location>
</feature>
<dbReference type="GO" id="GO:0070210">
    <property type="term" value="C:Rpd3L-Expanded complex"/>
    <property type="evidence" value="ECO:0000318"/>
    <property type="project" value="GO_Central"/>
</dbReference>
<dbReference type="GeneID" id="3643779"/>
<evidence type="ECO:0000256" key="1">
    <source>
        <dbReference type="SAM" id="MobiDB-lite"/>
    </source>
</evidence>
<dbReference type="EMBL" id="CP017624">
    <property type="protein sequence ID" value="AOW27966.1"/>
    <property type="molecule type" value="Genomic_DNA"/>
</dbReference>
<gene>
    <name evidence="4" type="ordered locus">CAALFM_C209880CA</name>
    <name evidence="3" type="ordered locus">orf19.8943</name>
</gene>
<keyword evidence="5" id="KW-1185">Reference proteome</keyword>
<accession>A0A1D8PII2</accession>
<evidence type="ECO:0000313" key="5">
    <source>
        <dbReference type="Proteomes" id="UP000000559"/>
    </source>
</evidence>
<evidence type="ECO:0000313" key="4">
    <source>
        <dbReference type="EMBL" id="AOW27966.1"/>
    </source>
</evidence>
<dbReference type="OrthoDB" id="5598695at2759"/>
<dbReference type="GO" id="GO:0003713">
    <property type="term" value="F:transcription coactivator activity"/>
    <property type="evidence" value="ECO:0000318"/>
    <property type="project" value="GO_Central"/>
</dbReference>
<organism evidence="4 5">
    <name type="scientific">Candida albicans (strain SC5314 / ATCC MYA-2876)</name>
    <name type="common">Yeast</name>
    <dbReference type="NCBI Taxonomy" id="237561"/>
    <lineage>
        <taxon>Eukaryota</taxon>
        <taxon>Fungi</taxon>
        <taxon>Dikarya</taxon>
        <taxon>Ascomycota</taxon>
        <taxon>Saccharomycotina</taxon>
        <taxon>Pichiomycetes</taxon>
        <taxon>Debaryomycetaceae</taxon>
        <taxon>Candida/Lodderomyces clade</taxon>
        <taxon>Candida</taxon>
    </lineage>
</organism>
<reference evidence="4 5" key="1">
    <citation type="journal article" date="2004" name="Proc. Natl. Acad. Sci. U.S.A.">
        <title>The diploid genome sequence of Candida albicans.</title>
        <authorList>
            <person name="Jones T."/>
            <person name="Federspiel N.A."/>
            <person name="Chibana H."/>
            <person name="Dungan J."/>
            <person name="Kalman S."/>
            <person name="Magee B.B."/>
            <person name="Newport G."/>
            <person name="Thorstenson Y.R."/>
            <person name="Agabian N."/>
            <person name="Magee P.T."/>
            <person name="Davis R.W."/>
            <person name="Scherer S."/>
        </authorList>
    </citation>
    <scope>NUCLEOTIDE SEQUENCE [LARGE SCALE GENOMIC DNA]</scope>
    <source>
        <strain evidence="5">SC5314 / ATCC MYA-2876</strain>
    </source>
</reference>
<dbReference type="InterPro" id="IPR009057">
    <property type="entry name" value="Homeodomain-like_sf"/>
</dbReference>
<dbReference type="Gene3D" id="1.10.10.10">
    <property type="entry name" value="Winged helix-like DNA-binding domain superfamily/Winged helix DNA-binding domain"/>
    <property type="match status" value="1"/>
</dbReference>
<sequence>MSFIYPQPMSYYNHSNSSSDNITNNNTTTTTMSIDIPNCLTPTINLEDQLKLMKQQLSSNSNSNSTSTTSLTKTNTNTNTTNSHVSSPSETLQPLSPPLSPYQRNATLFSIKQPLPQLPACNPNSKSYLKTGNHEFNLENFNDYKLTIDIKPIAKNYYHNQLDFLNKYDIKRNSSHTVANVASLPTRKYKKRLVYDSNDDITFATDVERVRTRRVARSSGGSGKLATDDDDESSNIPSTPPPPPKKKKKVSHGHSSSSPSTPIMALQQQLIDESIPDYSPDVTTTLPPNNSKCLKIEWKGQPMDLSNDPNLNKLTHPAEILLASILRLPVAVYLDSKRRLFYEKVSRLRQGKGFRRTDAQKACRIDVNKASRLFAAFEKVGWLNDELFEKYL</sequence>
<proteinExistence type="predicted"/>
<dbReference type="CGD" id="CAL0000180057">
    <property type="gene designation" value="orf19.8943"/>
</dbReference>
<reference evidence="4 5" key="3">
    <citation type="journal article" date="2013" name="Genome Biol.">
        <title>Assembly of a phased diploid Candida albicans genome facilitates allele-specific measurements and provides a simple model for repeat and indel structure.</title>
        <authorList>
            <person name="Muzzey D."/>
            <person name="Schwartz K."/>
            <person name="Weissman J.S."/>
            <person name="Sherlock G."/>
        </authorList>
    </citation>
    <scope>NUCLEOTIDE SEQUENCE [LARGE SCALE GENOMIC DNA]</scope>
    <source>
        <strain evidence="5">SC5314 / ATCC MYA-2876</strain>
    </source>
</reference>
<dbReference type="KEGG" id="cal:CAALFM_C209880CA"/>
<feature type="region of interest" description="Disordered" evidence="1">
    <location>
        <begin position="1"/>
        <end position="26"/>
    </location>
</feature>
<dbReference type="STRING" id="237561.A0A1D8PII2"/>
<dbReference type="GO" id="GO:0006357">
    <property type="term" value="P:regulation of transcription by RNA polymerase II"/>
    <property type="evidence" value="ECO:0000318"/>
    <property type="project" value="GO_Central"/>
</dbReference>
<dbReference type="SMR" id="A0A1D8PII2"/>
<dbReference type="VEuPathDB" id="FungiDB:C2_09880C_A"/>
<dbReference type="PANTHER" id="PTHR12374:SF21">
    <property type="entry name" value="SWIRM DOMAIN-CONTAINING PROTEIN FUN19-RELATED"/>
    <property type="match status" value="1"/>
</dbReference>
<name>A0A1D8PII2_CANAL</name>
<dbReference type="Pfam" id="PF04433">
    <property type="entry name" value="SWIRM"/>
    <property type="match status" value="1"/>
</dbReference>
<dbReference type="PANTHER" id="PTHR12374">
    <property type="entry name" value="TRANSCRIPTIONAL ADAPTOR 2 ADA2 -RELATED"/>
    <property type="match status" value="1"/>
</dbReference>
<dbReference type="eggNOG" id="ENOG502R6VN">
    <property type="taxonomic scope" value="Eukaryota"/>
</dbReference>
<evidence type="ECO:0000313" key="3">
    <source>
        <dbReference type="CGD" id="CAL0000180057"/>
    </source>
</evidence>
<dbReference type="FunFam" id="1.10.10.10:FF:000087">
    <property type="entry name" value="Transcriptional adapter 2"/>
    <property type="match status" value="1"/>
</dbReference>
<feature type="region of interest" description="Disordered" evidence="1">
    <location>
        <begin position="212"/>
        <end position="261"/>
    </location>
</feature>
<dbReference type="AlphaFoldDB" id="A0A1D8PII2"/>
<dbReference type="InterPro" id="IPR007526">
    <property type="entry name" value="SWIRM"/>
</dbReference>
<dbReference type="InParanoid" id="A0A1D8PII2"/>
<protein>
    <recommendedName>
        <fullName evidence="2">SWIRM domain-containing protein</fullName>
    </recommendedName>
</protein>
<feature type="compositionally biased region" description="Low complexity" evidence="1">
    <location>
        <begin position="58"/>
        <end position="94"/>
    </location>
</feature>
<dbReference type="RefSeq" id="XP_714537.2">
    <property type="nucleotide sequence ID" value="XM_709444.2"/>
</dbReference>
<dbReference type="FunCoup" id="A0A1D8PII2">
    <property type="interactions" value="131"/>
</dbReference>
<feature type="domain" description="SWIRM" evidence="2">
    <location>
        <begin position="294"/>
        <end position="392"/>
    </location>
</feature>